<name>A0ABU2KL59_9FLAO</name>
<evidence type="ECO:0000313" key="2">
    <source>
        <dbReference type="Proteomes" id="UP001182991"/>
    </source>
</evidence>
<organism evidence="1 2">
    <name type="scientific">Mesonia ostreae</name>
    <dbReference type="NCBI Taxonomy" id="861110"/>
    <lineage>
        <taxon>Bacteria</taxon>
        <taxon>Pseudomonadati</taxon>
        <taxon>Bacteroidota</taxon>
        <taxon>Flavobacteriia</taxon>
        <taxon>Flavobacteriales</taxon>
        <taxon>Flavobacteriaceae</taxon>
        <taxon>Mesonia</taxon>
    </lineage>
</organism>
<evidence type="ECO:0000313" key="1">
    <source>
        <dbReference type="EMBL" id="MDT0295403.1"/>
    </source>
</evidence>
<gene>
    <name evidence="1" type="ORF">RLT85_12260</name>
</gene>
<keyword evidence="2" id="KW-1185">Reference proteome</keyword>
<protein>
    <submittedName>
        <fullName evidence="1">Uncharacterized protein</fullName>
    </submittedName>
</protein>
<accession>A0ABU2KL59</accession>
<proteinExistence type="predicted"/>
<dbReference type="Proteomes" id="UP001182991">
    <property type="component" value="Unassembled WGS sequence"/>
</dbReference>
<sequence length="348" mass="40796">MTNHFLLQDQFASWLALRKEKLCMEPHFYTAQIAKLSEIPLFVSAERNLLEILEIEVLCNNPEGVEEALLKTLNKMKQIKFKTDSSINPKRLDALRLGLLKYRLFLHDFMMVRNINYHDRNSSFNDLSEVKCINLDAFFKENINYLIPIYHDNYVHCKSKIDEVWQELLATNTWEGKEAGNKQSRKNGVLESILVKTQAEKQLEVLDGGDTLIMFSILLHVLIQFSNAEKDLKIYGIQLKSISQKFSIETRLNEQRIFTTLLHSEIDKEAKTPKQICKEISYEYSEPGIYNGYHFLQTTFRFVQLIQECKIPQSENHIPNIDVFISKVLKNTYIKRKQLMPENRDKLI</sequence>
<reference evidence="2" key="1">
    <citation type="submission" date="2023-07" db="EMBL/GenBank/DDBJ databases">
        <title>Isolating and identifying novel microbial strains from the Mariana Trench.</title>
        <authorList>
            <person name="Fu H."/>
        </authorList>
    </citation>
    <scope>NUCLEOTIDE SEQUENCE [LARGE SCALE GENOMIC DNA]</scope>
    <source>
        <strain evidence="2">T-y2</strain>
    </source>
</reference>
<dbReference type="EMBL" id="JAVRBG010000013">
    <property type="protein sequence ID" value="MDT0295403.1"/>
    <property type="molecule type" value="Genomic_DNA"/>
</dbReference>
<dbReference type="RefSeq" id="WP_311402341.1">
    <property type="nucleotide sequence ID" value="NZ_JAVRBG010000013.1"/>
</dbReference>
<comment type="caution">
    <text evidence="1">The sequence shown here is derived from an EMBL/GenBank/DDBJ whole genome shotgun (WGS) entry which is preliminary data.</text>
</comment>